<evidence type="ECO:0000313" key="3">
    <source>
        <dbReference type="EMBL" id="NYF44498.1"/>
    </source>
</evidence>
<organism evidence="3 4">
    <name type="scientific">Streptosporangium sandarakinum</name>
    <dbReference type="NCBI Taxonomy" id="1260955"/>
    <lineage>
        <taxon>Bacteria</taxon>
        <taxon>Bacillati</taxon>
        <taxon>Actinomycetota</taxon>
        <taxon>Actinomycetes</taxon>
        <taxon>Streptosporangiales</taxon>
        <taxon>Streptosporangiaceae</taxon>
        <taxon>Streptosporangium</taxon>
    </lineage>
</organism>
<dbReference type="Pfam" id="PF01565">
    <property type="entry name" value="FAD_binding_4"/>
    <property type="match status" value="1"/>
</dbReference>
<feature type="compositionally biased region" description="Basic and acidic residues" evidence="1">
    <location>
        <begin position="119"/>
        <end position="128"/>
    </location>
</feature>
<reference evidence="3 4" key="1">
    <citation type="submission" date="2020-07" db="EMBL/GenBank/DDBJ databases">
        <title>Sequencing the genomes of 1000 actinobacteria strains.</title>
        <authorList>
            <person name="Klenk H.-P."/>
        </authorList>
    </citation>
    <scope>NUCLEOTIDE SEQUENCE [LARGE SCALE GENOMIC DNA]</scope>
    <source>
        <strain evidence="3 4">DSM 45763</strain>
    </source>
</reference>
<dbReference type="SUPFAM" id="SSF56176">
    <property type="entry name" value="FAD-binding/transporter-associated domain-like"/>
    <property type="match status" value="1"/>
</dbReference>
<evidence type="ECO:0000259" key="2">
    <source>
        <dbReference type="PROSITE" id="PS51387"/>
    </source>
</evidence>
<protein>
    <submittedName>
        <fullName evidence="3">FAD/FMN-containing dehydrogenase</fullName>
    </submittedName>
</protein>
<accession>A0A852VAF5</accession>
<comment type="caution">
    <text evidence="3">The sequence shown here is derived from an EMBL/GenBank/DDBJ whole genome shotgun (WGS) entry which is preliminary data.</text>
</comment>
<dbReference type="Proteomes" id="UP000576393">
    <property type="component" value="Unassembled WGS sequence"/>
</dbReference>
<evidence type="ECO:0000256" key="1">
    <source>
        <dbReference type="SAM" id="MobiDB-lite"/>
    </source>
</evidence>
<sequence length="172" mass="18301">MDFLTALRSVVRGRVWLPGDPGFDAARRPWNLAIEQPVAAVAEAADADDVAALVRHARAAGLGVAAQPNGHGATGRTDGVILLRTTRLDTLEIDQAARRARVGAGVPSGRLQAAAAPVRRADALDGRARPGRAGGLPADHRHRARGADRLAGPAALPRRRPHGRRRRHPPRW</sequence>
<dbReference type="EMBL" id="JACCCO010000003">
    <property type="protein sequence ID" value="NYF44498.1"/>
    <property type="molecule type" value="Genomic_DNA"/>
</dbReference>
<evidence type="ECO:0000313" key="4">
    <source>
        <dbReference type="Proteomes" id="UP000576393"/>
    </source>
</evidence>
<feature type="region of interest" description="Disordered" evidence="1">
    <location>
        <begin position="117"/>
        <end position="172"/>
    </location>
</feature>
<feature type="domain" description="FAD-binding PCMH-type" evidence="2">
    <location>
        <begin position="33"/>
        <end position="172"/>
    </location>
</feature>
<dbReference type="InterPro" id="IPR016166">
    <property type="entry name" value="FAD-bd_PCMH"/>
</dbReference>
<dbReference type="InterPro" id="IPR016169">
    <property type="entry name" value="FAD-bd_PCMH_sub2"/>
</dbReference>
<keyword evidence="4" id="KW-1185">Reference proteome</keyword>
<dbReference type="RefSeq" id="WP_179828644.1">
    <property type="nucleotide sequence ID" value="NZ_JACCCO010000003.1"/>
</dbReference>
<proteinExistence type="predicted"/>
<dbReference type="Gene3D" id="3.30.465.10">
    <property type="match status" value="1"/>
</dbReference>
<feature type="compositionally biased region" description="Basic residues" evidence="1">
    <location>
        <begin position="157"/>
        <end position="172"/>
    </location>
</feature>
<name>A0A852VAF5_9ACTN</name>
<dbReference type="AlphaFoldDB" id="A0A852VAF5"/>
<gene>
    <name evidence="3" type="ORF">HDA43_006725</name>
</gene>
<dbReference type="GO" id="GO:0071949">
    <property type="term" value="F:FAD binding"/>
    <property type="evidence" value="ECO:0007669"/>
    <property type="project" value="InterPro"/>
</dbReference>
<dbReference type="InterPro" id="IPR036318">
    <property type="entry name" value="FAD-bd_PCMH-like_sf"/>
</dbReference>
<dbReference type="PROSITE" id="PS51387">
    <property type="entry name" value="FAD_PCMH"/>
    <property type="match status" value="1"/>
</dbReference>
<dbReference type="InterPro" id="IPR006094">
    <property type="entry name" value="Oxid_FAD_bind_N"/>
</dbReference>